<feature type="chain" id="PRO_5042940850" description="Enamelin" evidence="2">
    <location>
        <begin position="23"/>
        <end position="895"/>
    </location>
</feature>
<evidence type="ECO:0000256" key="1">
    <source>
        <dbReference type="SAM" id="MobiDB-lite"/>
    </source>
</evidence>
<feature type="signal peptide" evidence="2">
    <location>
        <begin position="1"/>
        <end position="22"/>
    </location>
</feature>
<proteinExistence type="predicted"/>
<protein>
    <recommendedName>
        <fullName evidence="5">Enamelin</fullName>
    </recommendedName>
</protein>
<evidence type="ECO:0000313" key="3">
    <source>
        <dbReference type="EMBL" id="KAK4872079.1"/>
    </source>
</evidence>
<dbReference type="AlphaFoldDB" id="A0AAN7NXN3"/>
<keyword evidence="2" id="KW-0732">Signal</keyword>
<dbReference type="EMBL" id="JARPUR010000008">
    <property type="protein sequence ID" value="KAK4872079.1"/>
    <property type="molecule type" value="Genomic_DNA"/>
</dbReference>
<evidence type="ECO:0008006" key="5">
    <source>
        <dbReference type="Google" id="ProtNLM"/>
    </source>
</evidence>
<evidence type="ECO:0000313" key="4">
    <source>
        <dbReference type="Proteomes" id="UP001353858"/>
    </source>
</evidence>
<comment type="caution">
    <text evidence="3">The sequence shown here is derived from an EMBL/GenBank/DDBJ whole genome shotgun (WGS) entry which is preliminary data.</text>
</comment>
<accession>A0AAN7NXN3</accession>
<feature type="region of interest" description="Disordered" evidence="1">
    <location>
        <begin position="345"/>
        <end position="365"/>
    </location>
</feature>
<evidence type="ECO:0000256" key="2">
    <source>
        <dbReference type="SAM" id="SignalP"/>
    </source>
</evidence>
<keyword evidence="4" id="KW-1185">Reference proteome</keyword>
<feature type="region of interest" description="Disordered" evidence="1">
    <location>
        <begin position="678"/>
        <end position="699"/>
    </location>
</feature>
<gene>
    <name evidence="3" type="ORF">RN001_016203</name>
</gene>
<feature type="compositionally biased region" description="Low complexity" evidence="1">
    <location>
        <begin position="678"/>
        <end position="688"/>
    </location>
</feature>
<name>A0AAN7NXN3_9COLE</name>
<organism evidence="3 4">
    <name type="scientific">Aquatica leii</name>
    <dbReference type="NCBI Taxonomy" id="1421715"/>
    <lineage>
        <taxon>Eukaryota</taxon>
        <taxon>Metazoa</taxon>
        <taxon>Ecdysozoa</taxon>
        <taxon>Arthropoda</taxon>
        <taxon>Hexapoda</taxon>
        <taxon>Insecta</taxon>
        <taxon>Pterygota</taxon>
        <taxon>Neoptera</taxon>
        <taxon>Endopterygota</taxon>
        <taxon>Coleoptera</taxon>
        <taxon>Polyphaga</taxon>
        <taxon>Elateriformia</taxon>
        <taxon>Elateroidea</taxon>
        <taxon>Lampyridae</taxon>
        <taxon>Luciolinae</taxon>
        <taxon>Aquatica</taxon>
    </lineage>
</organism>
<dbReference type="Proteomes" id="UP001353858">
    <property type="component" value="Unassembled WGS sequence"/>
</dbReference>
<reference evidence="4" key="1">
    <citation type="submission" date="2023-01" db="EMBL/GenBank/DDBJ databases">
        <title>Key to firefly adult light organ development and bioluminescence: homeobox transcription factors regulate luciferase expression and transportation to peroxisome.</title>
        <authorList>
            <person name="Fu X."/>
        </authorList>
    </citation>
    <scope>NUCLEOTIDE SEQUENCE [LARGE SCALE GENOMIC DNA]</scope>
</reference>
<sequence>MWIKHAIVTFIFTFLCLQQIAAVVNNGAKTDDVPVNATNDNIKNNTVVDDTVNEDPALLDSVAESTEQKSNRREAPHAVYGVPIPSNSYGTPLDSYVPSSPSNVGLPVPVYGVPDVSSNNVVYPAPPPDIPPNLSNTYGSPNLIIQDLPPKPFPPIKFNPHGSRPQKPFSFPKPVYGPPSHFGFPIRPQYGPPKHLFNNYKPKPIIKVPKLHYGAPKPLYLPYKPGSTYGLPQVYGPPKPVYGPPKIIYGPPMKYHPDPIPHGPPPGVPAPPTPPVIKYDGWQPIPGLVSRPPSGSYGAPQAQQVDSHQYNVDLVPPHGDAYNKPQGVSDSYNAPLNSVTGSGGVVSTSGNDHGGRGISGSSDHSAGGVSVIKSIGYEIFSNPSVGGVNSYSTAPLSSYASFGAQNNNLYNINSGSSSTIDSFSNAISSSFDTTLGANGAIGLIPPSGVYGVPPSGSYGTPLLQPLNLGQQSIIFKESSLGGLSHTGGISSSQNDVGIESALEYKPPSIPNVVETEPHVPTSLYSLPTNNPTSFQNFVQGSSTHGLHSDNNNFNYNAAQLTSYTAPSGIVDGSYGLPHSNAATSFDSVSNNYALSQNYQSAISGSYGTPYFAGYQSGGHDCSQKSLPLPSLSFGVPAANSYSASLASLNTNIAGAYQGASSNLNYGAPDLQIAYSHTTNSVSNGTSNSIKQEGRSQSDGRAKAISESIAGDNELIKSQSIDLNNIPLQGALGSYTLQIQSANGGSPNIPHNQVLNDGLLQSILNAIEQPQQNTATILSQPLLHLQQIPPQVQQQDYSFLENYNNQNALTKNIVVTPPPLQRDEEETPEKDVSVPLIDSNEIALYFNNNPEMNEDTNNRNAQQYESYVTFTSANNSYAYGDSKQQKEKVEMIDLKV</sequence>